<dbReference type="OMA" id="HRARVWD"/>
<keyword evidence="20" id="KW-1185">Reference proteome</keyword>
<dbReference type="GO" id="GO:0034976">
    <property type="term" value="P:response to endoplasmic reticulum stress"/>
    <property type="evidence" value="ECO:0007669"/>
    <property type="project" value="TreeGrafter"/>
</dbReference>
<comment type="similarity">
    <text evidence="3">Belongs to the PPP1R15 family.</text>
</comment>
<dbReference type="PANTHER" id="PTHR16489">
    <property type="entry name" value="GH11727P"/>
    <property type="match status" value="1"/>
</dbReference>
<dbReference type="GO" id="GO:0005741">
    <property type="term" value="C:mitochondrial outer membrane"/>
    <property type="evidence" value="ECO:0007669"/>
    <property type="project" value="UniProtKB-SubCell"/>
</dbReference>
<keyword evidence="6" id="KW-0677">Repeat</keyword>
<dbReference type="Proteomes" id="UP001501920">
    <property type="component" value="Chromosome 2"/>
</dbReference>
<evidence type="ECO:0000256" key="8">
    <source>
        <dbReference type="ARBA" id="ARBA00022824"/>
    </source>
</evidence>
<keyword evidence="4" id="KW-0597">Phosphoprotein</keyword>
<dbReference type="InterPro" id="IPR051254">
    <property type="entry name" value="PPP1R15"/>
</dbReference>
<evidence type="ECO:0000256" key="9">
    <source>
        <dbReference type="ARBA" id="ARBA00022843"/>
    </source>
</evidence>
<keyword evidence="12" id="KW-0496">Mitochondrion</keyword>
<feature type="domain" description="Protein phosphatase 1 regulatory subunit 15A/B C-terminal" evidence="18">
    <location>
        <begin position="231"/>
        <end position="296"/>
    </location>
</feature>
<evidence type="ECO:0000256" key="3">
    <source>
        <dbReference type="ARBA" id="ARBA00010161"/>
    </source>
</evidence>
<dbReference type="PANTHER" id="PTHR16489:SF14">
    <property type="entry name" value="PROTEIN PHOSPHATASE 1 REGULATORY SUBUNIT 15A"/>
    <property type="match status" value="1"/>
</dbReference>
<organism evidence="19 20">
    <name type="scientific">Pygocentrus nattereri</name>
    <name type="common">Red-bellied piranha</name>
    <dbReference type="NCBI Taxonomy" id="42514"/>
    <lineage>
        <taxon>Eukaryota</taxon>
        <taxon>Metazoa</taxon>
        <taxon>Chordata</taxon>
        <taxon>Craniata</taxon>
        <taxon>Vertebrata</taxon>
        <taxon>Euteleostomi</taxon>
        <taxon>Actinopterygii</taxon>
        <taxon>Neopterygii</taxon>
        <taxon>Teleostei</taxon>
        <taxon>Ostariophysi</taxon>
        <taxon>Characiformes</taxon>
        <taxon>Characoidei</taxon>
        <taxon>Pygocentrus</taxon>
    </lineage>
</organism>
<evidence type="ECO:0000256" key="17">
    <source>
        <dbReference type="SAM" id="MobiDB-lite"/>
    </source>
</evidence>
<dbReference type="GO" id="GO:0005789">
    <property type="term" value="C:endoplasmic reticulum membrane"/>
    <property type="evidence" value="ECO:0007669"/>
    <property type="project" value="UniProtKB-SubCell"/>
</dbReference>
<sequence>MALFTTNLHHPLYYWCLPQAALYIPSVKNLVHSASMTRTNTNLPLSPYTGMPVLTMLEKIGLHLWEVIRQVIRRFMSVTELLNSKVFFMCAGETGAMMGKSKKTTMGLEAPEDEVVLSDWLDWESEEEEEDGRGSSDEEESNDDGDEEENEEDETKWSDEEDSDWSNDEGDSDASRESTELWESFFNNSDPYNPFYLFCPTGVKTESTDTTQNCTTSRPPVNEVQKSASADVRFSEEVTVHHLIAWSSASQAARDGSCWLELARDRERFRRRVERTGEVLNPCLTAEHRARVWDRLQRGAHSILPKTLKSNSFL</sequence>
<dbReference type="InterPro" id="IPR019523">
    <property type="entry name" value="Prot_Pase1_reg-su15A/B_C"/>
</dbReference>
<evidence type="ECO:0000256" key="5">
    <source>
        <dbReference type="ARBA" id="ARBA00022703"/>
    </source>
</evidence>
<dbReference type="GO" id="GO:0006417">
    <property type="term" value="P:regulation of translation"/>
    <property type="evidence" value="ECO:0007669"/>
    <property type="project" value="UniProtKB-KW"/>
</dbReference>
<protein>
    <recommendedName>
        <fullName evidence="14">Protein phosphatase 1 regulatory subunit 15A</fullName>
    </recommendedName>
    <alternativeName>
        <fullName evidence="15">Growth arrest and DNA damage-inducible protein GADD34</fullName>
    </alternativeName>
</protein>
<keyword evidence="11" id="KW-0346">Stress response</keyword>
<name>A0A3B4E2K8_PYGNA</name>
<evidence type="ECO:0000256" key="10">
    <source>
        <dbReference type="ARBA" id="ARBA00022845"/>
    </source>
</evidence>
<evidence type="ECO:0000313" key="19">
    <source>
        <dbReference type="Ensembl" id="ENSPNAP00000030847.1"/>
    </source>
</evidence>
<evidence type="ECO:0000256" key="12">
    <source>
        <dbReference type="ARBA" id="ARBA00023128"/>
    </source>
</evidence>
<dbReference type="GO" id="GO:0006915">
    <property type="term" value="P:apoptotic process"/>
    <property type="evidence" value="ECO:0007669"/>
    <property type="project" value="UniProtKB-KW"/>
</dbReference>
<evidence type="ECO:0000256" key="4">
    <source>
        <dbReference type="ARBA" id="ARBA00022553"/>
    </source>
</evidence>
<keyword evidence="5" id="KW-0053">Apoptosis</keyword>
<dbReference type="GO" id="GO:0019888">
    <property type="term" value="F:protein phosphatase regulator activity"/>
    <property type="evidence" value="ECO:0007669"/>
    <property type="project" value="TreeGrafter"/>
</dbReference>
<keyword evidence="13" id="KW-0472">Membrane</keyword>
<comment type="subunit">
    <text evidence="16">Interacts with PPP1CA. Interacts with EIF2S1. Interacts with PCNA. Interacts with LYN and KMT2A/MLL1. Interacts with PPP1R1A and SMARCB1. Interacts with SMAD7. Interacts with BAG1. Interacts with NOX4.</text>
</comment>
<keyword evidence="9" id="KW-0832">Ubl conjugation</keyword>
<evidence type="ECO:0000256" key="13">
    <source>
        <dbReference type="ARBA" id="ARBA00023136"/>
    </source>
</evidence>
<evidence type="ECO:0000259" key="18">
    <source>
        <dbReference type="Pfam" id="PF10488"/>
    </source>
</evidence>
<dbReference type="Ensembl" id="ENSPNAT00000019279.2">
    <property type="protein sequence ID" value="ENSPNAP00000030847.1"/>
    <property type="gene ID" value="ENSPNAG00000017839.2"/>
</dbReference>
<feature type="region of interest" description="Disordered" evidence="17">
    <location>
        <begin position="124"/>
        <end position="179"/>
    </location>
</feature>
<comment type="subcellular location">
    <subcellularLocation>
        <location evidence="1">Endoplasmic reticulum membrane</location>
        <topology evidence="1">Peripheral membrane protein</topology>
        <orientation evidence="1">Cytoplasmic side</orientation>
    </subcellularLocation>
    <subcellularLocation>
        <location evidence="2">Mitochondrion outer membrane</location>
        <topology evidence="2">Peripheral membrane protein</topology>
        <orientation evidence="2">Cytoplasmic side</orientation>
    </subcellularLocation>
</comment>
<evidence type="ECO:0000256" key="11">
    <source>
        <dbReference type="ARBA" id="ARBA00023016"/>
    </source>
</evidence>
<keyword evidence="7" id="KW-1000">Mitochondrion outer membrane</keyword>
<keyword evidence="10" id="KW-0810">Translation regulation</keyword>
<gene>
    <name evidence="19" type="primary">PPP1R15A</name>
</gene>
<feature type="compositionally biased region" description="Acidic residues" evidence="17">
    <location>
        <begin position="124"/>
        <end position="172"/>
    </location>
</feature>
<reference evidence="19" key="2">
    <citation type="submission" date="2025-08" db="UniProtKB">
        <authorList>
            <consortium name="Ensembl"/>
        </authorList>
    </citation>
    <scope>IDENTIFICATION</scope>
</reference>
<keyword evidence="8" id="KW-0256">Endoplasmic reticulum</keyword>
<evidence type="ECO:0000256" key="1">
    <source>
        <dbReference type="ARBA" id="ARBA00004397"/>
    </source>
</evidence>
<evidence type="ECO:0000256" key="15">
    <source>
        <dbReference type="ARBA" id="ARBA00042438"/>
    </source>
</evidence>
<proteinExistence type="inferred from homology"/>
<evidence type="ECO:0000256" key="16">
    <source>
        <dbReference type="ARBA" id="ARBA00047011"/>
    </source>
</evidence>
<evidence type="ECO:0000256" key="2">
    <source>
        <dbReference type="ARBA" id="ARBA00004570"/>
    </source>
</evidence>
<dbReference type="GO" id="GO:0000164">
    <property type="term" value="C:protein phosphatase type 1 complex"/>
    <property type="evidence" value="ECO:0007669"/>
    <property type="project" value="TreeGrafter"/>
</dbReference>
<dbReference type="Pfam" id="PF10488">
    <property type="entry name" value="PP1c_bdg"/>
    <property type="match status" value="1"/>
</dbReference>
<evidence type="ECO:0000256" key="14">
    <source>
        <dbReference type="ARBA" id="ARBA00040008"/>
    </source>
</evidence>
<evidence type="ECO:0000256" key="7">
    <source>
        <dbReference type="ARBA" id="ARBA00022787"/>
    </source>
</evidence>
<dbReference type="STRING" id="42514.ENSPNAP00000030847"/>
<dbReference type="AlphaFoldDB" id="A0A3B4E2K8"/>
<evidence type="ECO:0000256" key="6">
    <source>
        <dbReference type="ARBA" id="ARBA00022737"/>
    </source>
</evidence>
<evidence type="ECO:0000313" key="20">
    <source>
        <dbReference type="Proteomes" id="UP001501920"/>
    </source>
</evidence>
<accession>A0A3B4E2K8</accession>
<reference evidence="19" key="3">
    <citation type="submission" date="2025-09" db="UniProtKB">
        <authorList>
            <consortium name="Ensembl"/>
        </authorList>
    </citation>
    <scope>IDENTIFICATION</scope>
</reference>
<dbReference type="GeneTree" id="ENSGT00940000154404"/>
<reference evidence="19 20" key="1">
    <citation type="submission" date="2020-10" db="EMBL/GenBank/DDBJ databases">
        <title>Pygocentrus nattereri (red-bellied piranha) genome, fPygNat1, primary haplotype.</title>
        <authorList>
            <person name="Myers G."/>
            <person name="Meyer A."/>
            <person name="Karagic N."/>
            <person name="Pippel M."/>
            <person name="Winkler S."/>
            <person name="Tracey A."/>
            <person name="Wood J."/>
            <person name="Formenti G."/>
            <person name="Howe K."/>
            <person name="Fedrigo O."/>
            <person name="Jarvis E.D."/>
        </authorList>
    </citation>
    <scope>NUCLEOTIDE SEQUENCE [LARGE SCALE GENOMIC DNA]</scope>
</reference>